<dbReference type="NCBIfam" id="TIGR01784">
    <property type="entry name" value="T_den_put_tspse"/>
    <property type="match status" value="1"/>
</dbReference>
<dbReference type="Proteomes" id="UP000184404">
    <property type="component" value="Unassembled WGS sequence"/>
</dbReference>
<gene>
    <name evidence="1" type="ORF">SAMN02745190_01583</name>
</gene>
<dbReference type="STRING" id="1123243.SAMN02745190_01583"/>
<evidence type="ECO:0008006" key="3">
    <source>
        <dbReference type="Google" id="ProtNLM"/>
    </source>
</evidence>
<dbReference type="InterPro" id="IPR010106">
    <property type="entry name" value="RpnA"/>
</dbReference>
<evidence type="ECO:0000313" key="2">
    <source>
        <dbReference type="Proteomes" id="UP000184404"/>
    </source>
</evidence>
<protein>
    <recommendedName>
        <fullName evidence="3">Rpn family recombination-promoting nuclease/putative transposase</fullName>
    </recommendedName>
</protein>
<dbReference type="EMBL" id="FQUG01000005">
    <property type="protein sequence ID" value="SHE96174.1"/>
    <property type="molecule type" value="Genomic_DNA"/>
</dbReference>
<evidence type="ECO:0000313" key="1">
    <source>
        <dbReference type="EMBL" id="SHE96174.1"/>
    </source>
</evidence>
<proteinExistence type="predicted"/>
<accession>A0A1M4XRF7</accession>
<name>A0A1M4XRF7_9FIRM</name>
<dbReference type="AlphaFoldDB" id="A0A1M4XRF7"/>
<keyword evidence="2" id="KW-1185">Reference proteome</keyword>
<sequence length="170" mass="19961">MKKGELYSRLRKTYIIFICTFDPFDKNFTKYTFSSRCHEDCGLSLDDDVYKIFLNTQGDRHQVSKSLANLMDYINNNEPNDDFTRSLQEEVELQRDDDGKRALYMTYNQTLMEMEEKGKIKGREEGRAEGRAELAKAIKKIMENMKLPADKAMEMMGIAKEEYPKYMTLL</sequence>
<organism evidence="1 2">
    <name type="scientific">Schwartzia succinivorans DSM 10502</name>
    <dbReference type="NCBI Taxonomy" id="1123243"/>
    <lineage>
        <taxon>Bacteria</taxon>
        <taxon>Bacillati</taxon>
        <taxon>Bacillota</taxon>
        <taxon>Negativicutes</taxon>
        <taxon>Selenomonadales</taxon>
        <taxon>Selenomonadaceae</taxon>
        <taxon>Schwartzia</taxon>
    </lineage>
</organism>
<reference evidence="1 2" key="1">
    <citation type="submission" date="2016-11" db="EMBL/GenBank/DDBJ databases">
        <authorList>
            <person name="Jaros S."/>
            <person name="Januszkiewicz K."/>
            <person name="Wedrychowicz H."/>
        </authorList>
    </citation>
    <scope>NUCLEOTIDE SEQUENCE [LARGE SCALE GENOMIC DNA]</scope>
    <source>
        <strain evidence="1 2">DSM 10502</strain>
    </source>
</reference>